<name>A0A2P2M025_RHIMU</name>
<dbReference type="AlphaFoldDB" id="A0A2P2M025"/>
<dbReference type="EMBL" id="GGEC01043092">
    <property type="protein sequence ID" value="MBX23576.1"/>
    <property type="molecule type" value="Transcribed_RNA"/>
</dbReference>
<protein>
    <submittedName>
        <fullName evidence="3">Transcription factor</fullName>
    </submittedName>
</protein>
<evidence type="ECO:0000256" key="2">
    <source>
        <dbReference type="ARBA" id="ARBA00023125"/>
    </source>
</evidence>
<organism evidence="3">
    <name type="scientific">Rhizophora mucronata</name>
    <name type="common">Asiatic mangrove</name>
    <dbReference type="NCBI Taxonomy" id="61149"/>
    <lineage>
        <taxon>Eukaryota</taxon>
        <taxon>Viridiplantae</taxon>
        <taxon>Streptophyta</taxon>
        <taxon>Embryophyta</taxon>
        <taxon>Tracheophyta</taxon>
        <taxon>Spermatophyta</taxon>
        <taxon>Magnoliopsida</taxon>
        <taxon>eudicotyledons</taxon>
        <taxon>Gunneridae</taxon>
        <taxon>Pentapetalae</taxon>
        <taxon>rosids</taxon>
        <taxon>fabids</taxon>
        <taxon>Malpighiales</taxon>
        <taxon>Rhizophoraceae</taxon>
        <taxon>Rhizophora</taxon>
    </lineage>
</organism>
<sequence>MVCTANDLLAWKDFPKGLRVLLLDEDTSSAAEMKSKLEAMDYFVSTFCNESEALSAISHKPEGFHVAIVEVTTSNSNGSFKFLEAAKDLPTISEFKKRTPNCSIWHFRLFPLPCKCFLAQFEFPTLSIVTIFCMLAPLHRALIESFYQQH</sequence>
<reference evidence="3" key="1">
    <citation type="submission" date="2018-02" db="EMBL/GenBank/DDBJ databases">
        <title>Rhizophora mucronata_Transcriptome.</title>
        <authorList>
            <person name="Meera S.P."/>
            <person name="Sreeshan A."/>
            <person name="Augustine A."/>
        </authorList>
    </citation>
    <scope>NUCLEOTIDE SEQUENCE</scope>
    <source>
        <tissue evidence="3">Leaf</tissue>
    </source>
</reference>
<dbReference type="SUPFAM" id="SSF52172">
    <property type="entry name" value="CheY-like"/>
    <property type="match status" value="1"/>
</dbReference>
<proteinExistence type="predicted"/>
<keyword evidence="2" id="KW-0238">DNA-binding</keyword>
<dbReference type="GO" id="GO:0000976">
    <property type="term" value="F:transcription cis-regulatory region binding"/>
    <property type="evidence" value="ECO:0007669"/>
    <property type="project" value="TreeGrafter"/>
</dbReference>
<dbReference type="InterPro" id="IPR044825">
    <property type="entry name" value="GLK1/2-like"/>
</dbReference>
<evidence type="ECO:0000313" key="3">
    <source>
        <dbReference type="EMBL" id="MBX23576.1"/>
    </source>
</evidence>
<accession>A0A2P2M025</accession>
<dbReference type="PANTHER" id="PTHR31312:SF4">
    <property type="entry name" value="TWO-COMPONENT RESPONSE REGULATOR-LIKE APRR2"/>
    <property type="match status" value="1"/>
</dbReference>
<dbReference type="GO" id="GO:0045893">
    <property type="term" value="P:positive regulation of DNA-templated transcription"/>
    <property type="evidence" value="ECO:0007669"/>
    <property type="project" value="InterPro"/>
</dbReference>
<dbReference type="GO" id="GO:0005634">
    <property type="term" value="C:nucleus"/>
    <property type="evidence" value="ECO:0007669"/>
    <property type="project" value="UniProtKB-SubCell"/>
</dbReference>
<dbReference type="PANTHER" id="PTHR31312">
    <property type="entry name" value="TRANSCRIPTION ACTIVATOR GLK1"/>
    <property type="match status" value="1"/>
</dbReference>
<evidence type="ECO:0000256" key="1">
    <source>
        <dbReference type="ARBA" id="ARBA00004123"/>
    </source>
</evidence>
<comment type="subcellular location">
    <subcellularLocation>
        <location evidence="1">Nucleus</location>
    </subcellularLocation>
</comment>
<dbReference type="GO" id="GO:0003700">
    <property type="term" value="F:DNA-binding transcription factor activity"/>
    <property type="evidence" value="ECO:0007669"/>
    <property type="project" value="InterPro"/>
</dbReference>
<dbReference type="InterPro" id="IPR011006">
    <property type="entry name" value="CheY-like_superfamily"/>
</dbReference>